<dbReference type="RefSeq" id="WP_393177918.1">
    <property type="nucleotide sequence ID" value="NZ_JBICRM010000086.1"/>
</dbReference>
<feature type="domain" description="Carboxylesterase type B" evidence="4">
    <location>
        <begin position="4"/>
        <end position="459"/>
    </location>
</feature>
<evidence type="ECO:0000313" key="5">
    <source>
        <dbReference type="EMBL" id="MFG1711290.1"/>
    </source>
</evidence>
<dbReference type="PROSITE" id="PS00122">
    <property type="entry name" value="CARBOXYLESTERASE_B_1"/>
    <property type="match status" value="1"/>
</dbReference>
<reference evidence="5 6" key="1">
    <citation type="submission" date="2024-10" db="EMBL/GenBank/DDBJ databases">
        <authorList>
            <person name="Topkara A.R."/>
            <person name="Saygin H."/>
        </authorList>
    </citation>
    <scope>NUCLEOTIDE SEQUENCE [LARGE SCALE GENOMIC DNA]</scope>
    <source>
        <strain evidence="5 6">M3C6</strain>
    </source>
</reference>
<keyword evidence="6" id="KW-1185">Reference proteome</keyword>
<comment type="similarity">
    <text evidence="1 3">Belongs to the type-B carboxylesterase/lipase family.</text>
</comment>
<evidence type="ECO:0000256" key="1">
    <source>
        <dbReference type="ARBA" id="ARBA00005964"/>
    </source>
</evidence>
<keyword evidence="2 3" id="KW-0378">Hydrolase</keyword>
<dbReference type="Proteomes" id="UP001603978">
    <property type="component" value="Unassembled WGS sequence"/>
</dbReference>
<dbReference type="Pfam" id="PF00135">
    <property type="entry name" value="COesterase"/>
    <property type="match status" value="1"/>
</dbReference>
<dbReference type="Gene3D" id="3.40.50.1820">
    <property type="entry name" value="alpha/beta hydrolase"/>
    <property type="match status" value="1"/>
</dbReference>
<dbReference type="InterPro" id="IPR050309">
    <property type="entry name" value="Type-B_Carboxylest/Lipase"/>
</dbReference>
<name>A0ABW7AV43_9ACTN</name>
<dbReference type="EC" id="3.1.1.-" evidence="3"/>
<protein>
    <recommendedName>
        <fullName evidence="3">Carboxylic ester hydrolase</fullName>
        <ecNumber evidence="3">3.1.1.-</ecNumber>
    </recommendedName>
</protein>
<evidence type="ECO:0000313" key="6">
    <source>
        <dbReference type="Proteomes" id="UP001603978"/>
    </source>
</evidence>
<dbReference type="SUPFAM" id="SSF53474">
    <property type="entry name" value="alpha/beta-Hydrolases"/>
    <property type="match status" value="1"/>
</dbReference>
<evidence type="ECO:0000256" key="3">
    <source>
        <dbReference type="RuleBase" id="RU361235"/>
    </source>
</evidence>
<proteinExistence type="inferred from homology"/>
<organism evidence="5 6">
    <name type="scientific">Nonomuraea marmarensis</name>
    <dbReference type="NCBI Taxonomy" id="3351344"/>
    <lineage>
        <taxon>Bacteria</taxon>
        <taxon>Bacillati</taxon>
        <taxon>Actinomycetota</taxon>
        <taxon>Actinomycetes</taxon>
        <taxon>Streptosporangiales</taxon>
        <taxon>Streptosporangiaceae</taxon>
        <taxon>Nonomuraea</taxon>
    </lineage>
</organism>
<dbReference type="InterPro" id="IPR019826">
    <property type="entry name" value="Carboxylesterase_B_AS"/>
</dbReference>
<comment type="caution">
    <text evidence="5">The sequence shown here is derived from an EMBL/GenBank/DDBJ whole genome shotgun (WGS) entry which is preliminary data.</text>
</comment>
<dbReference type="EMBL" id="JBICRM010000086">
    <property type="protein sequence ID" value="MFG1711290.1"/>
    <property type="molecule type" value="Genomic_DNA"/>
</dbReference>
<evidence type="ECO:0000259" key="4">
    <source>
        <dbReference type="Pfam" id="PF00135"/>
    </source>
</evidence>
<dbReference type="InterPro" id="IPR002018">
    <property type="entry name" value="CarbesteraseB"/>
</dbReference>
<evidence type="ECO:0000256" key="2">
    <source>
        <dbReference type="ARBA" id="ARBA00022801"/>
    </source>
</evidence>
<dbReference type="PANTHER" id="PTHR11559">
    <property type="entry name" value="CARBOXYLESTERASE"/>
    <property type="match status" value="1"/>
</dbReference>
<dbReference type="InterPro" id="IPR029058">
    <property type="entry name" value="AB_hydrolase_fold"/>
</dbReference>
<accession>A0ABW7AV43</accession>
<gene>
    <name evidence="5" type="ORF">ACFLIM_49890</name>
</gene>
<sequence>MSGPEVTTPGGRVRGTVDAGVNVFLGIPFAKPPIGALRLAAPEPVEPWHGVRPADSFGPPPPQIVPAIAQPALGQPRNDSARETDPGWLTVNIWTPDLGAARLPVMVWIYGGAYLQGHTADPTYDGARLAREGGVVVVTLNYRVGAEGFGLFAGAPANRGLLDQVAALTWVHDNVAAFGGDPDQVTVFGQSAGGGSVAALLAMPRAAGLFRRGIVQSMPGKFYTLDLAEDLGRAIAATAGVPPTAAALADLRPDDLVAATTRIEEQIRKDPGRWGAEANRPVSPVVDGDVVPRSPWEALAAGQSRDVTLMGGHTRNEWRTLMAMAGQLQGIADTAVDAALRALTPDGGKAYRAAFPEASPWQLYEMLMTDWSFRVPILQLLDAQVTGGGRAFAYELAWTVPGQGGVMGAPHGSDLPLVFGNLTKGVATLFLDGDVDEAERLSARMRGAWTSFAATGNPGWDPYDTTRRITKVFDTEDTTGPYPGEVHRRLWADRPYQPVPLLRR</sequence>